<dbReference type="PANTHER" id="PTHR22946">
    <property type="entry name" value="DIENELACTONE HYDROLASE DOMAIN-CONTAINING PROTEIN-RELATED"/>
    <property type="match status" value="1"/>
</dbReference>
<proteinExistence type="predicted"/>
<accession>A0A0G0NN51</accession>
<dbReference type="EMBL" id="LBWQ01000004">
    <property type="protein sequence ID" value="KKR14211.1"/>
    <property type="molecule type" value="Genomic_DNA"/>
</dbReference>
<keyword evidence="1" id="KW-0378">Hydrolase</keyword>
<feature type="domain" description="Peptidase S9 prolyl oligopeptidase catalytic" evidence="2">
    <location>
        <begin position="204"/>
        <end position="354"/>
    </location>
</feature>
<evidence type="ECO:0000313" key="3">
    <source>
        <dbReference type="EMBL" id="KKR14211.1"/>
    </source>
</evidence>
<sequence>MKKPLVTLILVGVSFLAGYYLRDRLKLSDNIPISLTDRQKSKPLEKYTIENLAKTEIKPGKLEIKEILKEETEYSSYLFEFEFNPNLDGKTLKKVTGQINVPSESGAKRFPIIIMLRGYIDQQLFKTGDGTRNASGFFAERGFITFAPDFLGYGGSDEETANIFETRFQTYVTVLSLLETINHLPNSPNIIKISDTISNPYEVTNKLTNQLTIYLWGHSNGGQIALTVLEITGADYPTTLWAPVSKPFPYSVLYYTDESIDRGKLIRRELSEFEKDYDVELYSLTNYLDKIIAPLQIQQGIEDDAVPVTWSNELVDKLKSLDKDVIFNKYPATDHNMHPSWDSVIQRDLEFFNKYQD</sequence>
<dbReference type="GO" id="GO:0006508">
    <property type="term" value="P:proteolysis"/>
    <property type="evidence" value="ECO:0007669"/>
    <property type="project" value="InterPro"/>
</dbReference>
<dbReference type="InterPro" id="IPR029058">
    <property type="entry name" value="AB_hydrolase_fold"/>
</dbReference>
<dbReference type="Gene3D" id="3.40.50.1820">
    <property type="entry name" value="alpha/beta hydrolase"/>
    <property type="match status" value="1"/>
</dbReference>
<dbReference type="InterPro" id="IPR050261">
    <property type="entry name" value="FrsA_esterase"/>
</dbReference>
<dbReference type="PANTHER" id="PTHR22946:SF9">
    <property type="entry name" value="POLYKETIDE TRANSFERASE AF380"/>
    <property type="match status" value="1"/>
</dbReference>
<protein>
    <submittedName>
        <fullName evidence="3">Peptidase</fullName>
    </submittedName>
</protein>
<evidence type="ECO:0000259" key="2">
    <source>
        <dbReference type="Pfam" id="PF00326"/>
    </source>
</evidence>
<dbReference type="AlphaFoldDB" id="A0A0G0NN51"/>
<dbReference type="Proteomes" id="UP000034690">
    <property type="component" value="Unassembled WGS sequence"/>
</dbReference>
<dbReference type="SUPFAM" id="SSF53474">
    <property type="entry name" value="alpha/beta-Hydrolases"/>
    <property type="match status" value="1"/>
</dbReference>
<dbReference type="InterPro" id="IPR001375">
    <property type="entry name" value="Peptidase_S9_cat"/>
</dbReference>
<evidence type="ECO:0000256" key="1">
    <source>
        <dbReference type="ARBA" id="ARBA00022801"/>
    </source>
</evidence>
<dbReference type="GO" id="GO:0008236">
    <property type="term" value="F:serine-type peptidase activity"/>
    <property type="evidence" value="ECO:0007669"/>
    <property type="project" value="InterPro"/>
</dbReference>
<dbReference type="Pfam" id="PF00326">
    <property type="entry name" value="Peptidase_S9"/>
    <property type="match status" value="1"/>
</dbReference>
<organism evidence="3 4">
    <name type="scientific">Candidatus Woesebacteria bacterium GW2011_GWA1_39_21b</name>
    <dbReference type="NCBI Taxonomy" id="1618551"/>
    <lineage>
        <taxon>Bacteria</taxon>
        <taxon>Candidatus Woeseibacteriota</taxon>
    </lineage>
</organism>
<reference evidence="3 4" key="1">
    <citation type="journal article" date="2015" name="Nature">
        <title>rRNA introns, odd ribosomes, and small enigmatic genomes across a large radiation of phyla.</title>
        <authorList>
            <person name="Brown C.T."/>
            <person name="Hug L.A."/>
            <person name="Thomas B.C."/>
            <person name="Sharon I."/>
            <person name="Castelle C.J."/>
            <person name="Singh A."/>
            <person name="Wilkins M.J."/>
            <person name="Williams K.H."/>
            <person name="Banfield J.F."/>
        </authorList>
    </citation>
    <scope>NUCLEOTIDE SEQUENCE [LARGE SCALE GENOMIC DNA]</scope>
</reference>
<dbReference type="GO" id="GO:0052689">
    <property type="term" value="F:carboxylic ester hydrolase activity"/>
    <property type="evidence" value="ECO:0007669"/>
    <property type="project" value="UniProtKB-ARBA"/>
</dbReference>
<comment type="caution">
    <text evidence="3">The sequence shown here is derived from an EMBL/GenBank/DDBJ whole genome shotgun (WGS) entry which is preliminary data.</text>
</comment>
<name>A0A0G0NN51_9BACT</name>
<evidence type="ECO:0000313" key="4">
    <source>
        <dbReference type="Proteomes" id="UP000034690"/>
    </source>
</evidence>
<gene>
    <name evidence="3" type="ORF">UT40_C0004G0034</name>
</gene>